<keyword evidence="5 6" id="KW-0472">Membrane</keyword>
<feature type="transmembrane region" description="Helical" evidence="6">
    <location>
        <begin position="310"/>
        <end position="331"/>
    </location>
</feature>
<gene>
    <name evidence="8" type="ORF">GKC30_08545</name>
</gene>
<reference evidence="8 9" key="1">
    <citation type="submission" date="2019-11" db="EMBL/GenBank/DDBJ databases">
        <title>Pseudodesulfovibrio alkaliphilus, sp. nov., an alkaliphilic sulfate-reducing bacteria from mud volcano of Taman peninsula, Russia.</title>
        <authorList>
            <person name="Frolova A."/>
            <person name="Merkel A.Y."/>
            <person name="Slobodkin A.I."/>
        </authorList>
    </citation>
    <scope>NUCLEOTIDE SEQUENCE [LARGE SCALE GENOMIC DNA]</scope>
    <source>
        <strain evidence="8 9">F-1</strain>
    </source>
</reference>
<proteinExistence type="predicted"/>
<dbReference type="GO" id="GO:0022857">
    <property type="term" value="F:transmembrane transporter activity"/>
    <property type="evidence" value="ECO:0007669"/>
    <property type="project" value="InterPro"/>
</dbReference>
<dbReference type="AlphaFoldDB" id="A0A7K1KNU5"/>
<organism evidence="8 9">
    <name type="scientific">Pseudodesulfovibrio alkaliphilus</name>
    <dbReference type="NCBI Taxonomy" id="2661613"/>
    <lineage>
        <taxon>Bacteria</taxon>
        <taxon>Pseudomonadati</taxon>
        <taxon>Thermodesulfobacteriota</taxon>
        <taxon>Desulfovibrionia</taxon>
        <taxon>Desulfovibrionales</taxon>
        <taxon>Desulfovibrionaceae</taxon>
    </lineage>
</organism>
<protein>
    <submittedName>
        <fullName evidence="8">MFS transporter</fullName>
    </submittedName>
</protein>
<dbReference type="InterPro" id="IPR011701">
    <property type="entry name" value="MFS"/>
</dbReference>
<dbReference type="InterPro" id="IPR050189">
    <property type="entry name" value="MFS_Efflux_Transporters"/>
</dbReference>
<feature type="transmembrane region" description="Helical" evidence="6">
    <location>
        <begin position="367"/>
        <end position="386"/>
    </location>
</feature>
<keyword evidence="3 6" id="KW-0812">Transmembrane</keyword>
<feature type="transmembrane region" description="Helical" evidence="6">
    <location>
        <begin position="108"/>
        <end position="133"/>
    </location>
</feature>
<comment type="caution">
    <text evidence="8">The sequence shown here is derived from an EMBL/GenBank/DDBJ whole genome shotgun (WGS) entry which is preliminary data.</text>
</comment>
<dbReference type="InterPro" id="IPR020846">
    <property type="entry name" value="MFS_dom"/>
</dbReference>
<evidence type="ECO:0000256" key="2">
    <source>
        <dbReference type="ARBA" id="ARBA00022475"/>
    </source>
</evidence>
<keyword evidence="9" id="KW-1185">Reference proteome</keyword>
<dbReference type="InterPro" id="IPR036259">
    <property type="entry name" value="MFS_trans_sf"/>
</dbReference>
<evidence type="ECO:0000256" key="6">
    <source>
        <dbReference type="SAM" id="Phobius"/>
    </source>
</evidence>
<sequence length="398" mass="41941">MPAPSSDTRGPFRAALPAVLFVAVIFFLNFLSRVSLAPVMPLVQVDLGFAHTGAGVVFMVHGAGNALGLLLCGFLSRAATHRRTVGISSLLVGVAALAVPLAGTYAWLLVAVFVLGVCVGLYLPSGIAVIFSLIRKEDWGKAMAVHELAPNLAYVAAPLLAEALLLRYDWRAAFVLLGVAQVVLGLWFIRSGRGGDFPGVVPGPDMIMTILRRPEFWLLVLFFSLGVGASVGPYAMLPLYLVDVHGFEREAANRLLAISRMLACSSPFVAGWITDRWGPRPAILLCLLLSGCGLLALGLCSGQALVAATLFQPVASVLMFAPGFTMLSTVFPPEHRSVAVALMGPVNALIGLGVVPTFLGAMGDAGFFQYGFAVQGGLLLWSMALLRRLPAGTGGRVD</sequence>
<keyword evidence="2" id="KW-1003">Cell membrane</keyword>
<dbReference type="PANTHER" id="PTHR43124:SF3">
    <property type="entry name" value="CHLORAMPHENICOL EFFLUX PUMP RV0191"/>
    <property type="match status" value="1"/>
</dbReference>
<name>A0A7K1KNU5_9BACT</name>
<evidence type="ECO:0000256" key="5">
    <source>
        <dbReference type="ARBA" id="ARBA00023136"/>
    </source>
</evidence>
<dbReference type="Pfam" id="PF07690">
    <property type="entry name" value="MFS_1"/>
    <property type="match status" value="2"/>
</dbReference>
<evidence type="ECO:0000313" key="8">
    <source>
        <dbReference type="EMBL" id="MUM77680.1"/>
    </source>
</evidence>
<evidence type="ECO:0000256" key="4">
    <source>
        <dbReference type="ARBA" id="ARBA00022989"/>
    </source>
</evidence>
<dbReference type="Gene3D" id="1.20.1250.20">
    <property type="entry name" value="MFS general substrate transporter like domains"/>
    <property type="match status" value="2"/>
</dbReference>
<feature type="transmembrane region" description="Helical" evidence="6">
    <location>
        <begin position="84"/>
        <end position="102"/>
    </location>
</feature>
<feature type="transmembrane region" description="Helical" evidence="6">
    <location>
        <begin position="338"/>
        <end position="361"/>
    </location>
</feature>
<dbReference type="Proteomes" id="UP000461162">
    <property type="component" value="Unassembled WGS sequence"/>
</dbReference>
<feature type="transmembrane region" description="Helical" evidence="6">
    <location>
        <begin position="12"/>
        <end position="32"/>
    </location>
</feature>
<dbReference type="RefSeq" id="WP_155934086.1">
    <property type="nucleotide sequence ID" value="NZ_WODC01000005.1"/>
</dbReference>
<accession>A0A7K1KNU5</accession>
<dbReference type="PROSITE" id="PS50850">
    <property type="entry name" value="MFS"/>
    <property type="match status" value="1"/>
</dbReference>
<evidence type="ECO:0000256" key="1">
    <source>
        <dbReference type="ARBA" id="ARBA00004651"/>
    </source>
</evidence>
<evidence type="ECO:0000313" key="9">
    <source>
        <dbReference type="Proteomes" id="UP000461162"/>
    </source>
</evidence>
<feature type="domain" description="Major facilitator superfamily (MFS) profile" evidence="7">
    <location>
        <begin position="18"/>
        <end position="394"/>
    </location>
</feature>
<feature type="transmembrane region" description="Helical" evidence="6">
    <location>
        <begin position="172"/>
        <end position="189"/>
    </location>
</feature>
<dbReference type="PANTHER" id="PTHR43124">
    <property type="entry name" value="PURINE EFFLUX PUMP PBUE"/>
    <property type="match status" value="1"/>
</dbReference>
<feature type="transmembrane region" description="Helical" evidence="6">
    <location>
        <begin position="52"/>
        <end position="72"/>
    </location>
</feature>
<feature type="transmembrane region" description="Helical" evidence="6">
    <location>
        <begin position="216"/>
        <end position="235"/>
    </location>
</feature>
<dbReference type="SUPFAM" id="SSF103473">
    <property type="entry name" value="MFS general substrate transporter"/>
    <property type="match status" value="1"/>
</dbReference>
<evidence type="ECO:0000259" key="7">
    <source>
        <dbReference type="PROSITE" id="PS50850"/>
    </source>
</evidence>
<evidence type="ECO:0000256" key="3">
    <source>
        <dbReference type="ARBA" id="ARBA00022692"/>
    </source>
</evidence>
<comment type="subcellular location">
    <subcellularLocation>
        <location evidence="1">Cell membrane</location>
        <topology evidence="1">Multi-pass membrane protein</topology>
    </subcellularLocation>
</comment>
<dbReference type="EMBL" id="WODC01000005">
    <property type="protein sequence ID" value="MUM77680.1"/>
    <property type="molecule type" value="Genomic_DNA"/>
</dbReference>
<dbReference type="GO" id="GO:0005886">
    <property type="term" value="C:plasma membrane"/>
    <property type="evidence" value="ECO:0007669"/>
    <property type="project" value="UniProtKB-SubCell"/>
</dbReference>
<feature type="transmembrane region" description="Helical" evidence="6">
    <location>
        <begin position="282"/>
        <end position="304"/>
    </location>
</feature>
<keyword evidence="4 6" id="KW-1133">Transmembrane helix</keyword>